<organism evidence="1 2">
    <name type="scientific">Dissostichus eleginoides</name>
    <name type="common">Patagonian toothfish</name>
    <name type="synonym">Dissostichus amissus</name>
    <dbReference type="NCBI Taxonomy" id="100907"/>
    <lineage>
        <taxon>Eukaryota</taxon>
        <taxon>Metazoa</taxon>
        <taxon>Chordata</taxon>
        <taxon>Craniata</taxon>
        <taxon>Vertebrata</taxon>
        <taxon>Euteleostomi</taxon>
        <taxon>Actinopterygii</taxon>
        <taxon>Neopterygii</taxon>
        <taxon>Teleostei</taxon>
        <taxon>Neoteleostei</taxon>
        <taxon>Acanthomorphata</taxon>
        <taxon>Eupercaria</taxon>
        <taxon>Perciformes</taxon>
        <taxon>Notothenioidei</taxon>
        <taxon>Nototheniidae</taxon>
        <taxon>Dissostichus</taxon>
    </lineage>
</organism>
<sequence>MQQGEPKRPFPSILEMYGVAQSQLRARGHVAALFLLSANARLQLLHKKRGPG</sequence>
<name>A0AAD9BJY9_DISEL</name>
<reference evidence="1" key="1">
    <citation type="submission" date="2023-04" db="EMBL/GenBank/DDBJ databases">
        <title>Chromosome-level genome of Chaenocephalus aceratus.</title>
        <authorList>
            <person name="Park H."/>
        </authorList>
    </citation>
    <scope>NUCLEOTIDE SEQUENCE</scope>
    <source>
        <strain evidence="1">DE</strain>
        <tissue evidence="1">Muscle</tissue>
    </source>
</reference>
<gene>
    <name evidence="1" type="ORF">KUDE01_024167</name>
</gene>
<dbReference type="AlphaFoldDB" id="A0AAD9BJY9"/>
<feature type="non-terminal residue" evidence="1">
    <location>
        <position position="1"/>
    </location>
</feature>
<protein>
    <submittedName>
        <fullName evidence="1">Mediator of RNA polymerase II transcription subunit 4</fullName>
    </submittedName>
</protein>
<comment type="caution">
    <text evidence="1">The sequence shown here is derived from an EMBL/GenBank/DDBJ whole genome shotgun (WGS) entry which is preliminary data.</text>
</comment>
<proteinExistence type="predicted"/>
<dbReference type="Proteomes" id="UP001228049">
    <property type="component" value="Unassembled WGS sequence"/>
</dbReference>
<dbReference type="EMBL" id="JASDAP010000023">
    <property type="protein sequence ID" value="KAK1883394.1"/>
    <property type="molecule type" value="Genomic_DNA"/>
</dbReference>
<accession>A0AAD9BJY9</accession>
<evidence type="ECO:0000313" key="1">
    <source>
        <dbReference type="EMBL" id="KAK1883394.1"/>
    </source>
</evidence>
<evidence type="ECO:0000313" key="2">
    <source>
        <dbReference type="Proteomes" id="UP001228049"/>
    </source>
</evidence>
<keyword evidence="2" id="KW-1185">Reference proteome</keyword>